<evidence type="ECO:0000256" key="5">
    <source>
        <dbReference type="ARBA" id="ARBA00023098"/>
    </source>
</evidence>
<dbReference type="PIRSF" id="PIRSF002465">
    <property type="entry name" value="Phsphlp_syn_PlsX"/>
    <property type="match status" value="1"/>
</dbReference>
<comment type="catalytic activity">
    <reaction evidence="1 10">
        <text>a fatty acyl-[ACP] + phosphate = an acyl phosphate + holo-[ACP]</text>
        <dbReference type="Rhea" id="RHEA:42292"/>
        <dbReference type="Rhea" id="RHEA-COMP:9685"/>
        <dbReference type="Rhea" id="RHEA-COMP:14125"/>
        <dbReference type="ChEBI" id="CHEBI:43474"/>
        <dbReference type="ChEBI" id="CHEBI:59918"/>
        <dbReference type="ChEBI" id="CHEBI:64479"/>
        <dbReference type="ChEBI" id="CHEBI:138651"/>
        <dbReference type="EC" id="2.3.1.274"/>
    </reaction>
</comment>
<evidence type="ECO:0000256" key="7">
    <source>
        <dbReference type="ARBA" id="ARBA00023264"/>
    </source>
</evidence>
<keyword evidence="7 10" id="KW-1208">Phospholipid metabolism</keyword>
<accession>A0A101XQD6</accession>
<sequence length="327" mass="35258">MGGDHAPKAPIEGAIQAALEHRQVEFVLVGREEVIEPYRASFPSNIQVRHASDTIASDAEPVRSVRRQPDASLVVAATLVRDNVVDGMVSAGNTGAFMVAGLLFVGRMQGIERPALAGLLPSFQGNGVLLLDAGANTDCTDAHLLSFAKMGQAYAQVAMKIEHPRIGLINIGAEPNKGSEVVKSAYRLLKHEMEGFVGNIESREMLHDVCDVLVCDGFVGNTLVKFYEGAGAGLFEELRAVFMQTRLTRLSALFLRQSLKKFKMRFDYAEYGGGPFLGVNGILVKAHGSSNARAFQVTINQAIKMHQNGLIHALQEAIAKRTETGGV</sequence>
<dbReference type="Pfam" id="PF02504">
    <property type="entry name" value="FA_synthesis"/>
    <property type="match status" value="1"/>
</dbReference>
<dbReference type="GO" id="GO:0005737">
    <property type="term" value="C:cytoplasm"/>
    <property type="evidence" value="ECO:0007669"/>
    <property type="project" value="UniProtKB-SubCell"/>
</dbReference>
<keyword evidence="5 10" id="KW-0443">Lipid metabolism</keyword>
<dbReference type="Proteomes" id="UP000053557">
    <property type="component" value="Unassembled WGS sequence"/>
</dbReference>
<reference evidence="11 12" key="1">
    <citation type="submission" date="2015-12" db="EMBL/GenBank/DDBJ databases">
        <title>Draft genome sequence of Acidibacillus ferrooxidans ITV001, isolated from a chalcopyrite acid mine drainage site in Brazil.</title>
        <authorList>
            <person name="Dall'Agnol H."/>
            <person name="Nancucheo I."/>
            <person name="Johnson B."/>
            <person name="Oliveira R."/>
            <person name="Leite L."/>
            <person name="Pylro V."/>
            <person name="Nunes G.L."/>
            <person name="Tzotzos G."/>
            <person name="Fernandes G.R."/>
            <person name="Dutra J."/>
            <person name="Orellana S.C."/>
            <person name="Oliveira G."/>
        </authorList>
    </citation>
    <scope>NUCLEOTIDE SEQUENCE [LARGE SCALE GENOMIC DNA]</scope>
    <source>
        <strain evidence="12">ITV01</strain>
    </source>
</reference>
<evidence type="ECO:0000256" key="4">
    <source>
        <dbReference type="ARBA" id="ARBA00022679"/>
    </source>
</evidence>
<dbReference type="EMBL" id="LPVJ01000048">
    <property type="protein sequence ID" value="KUO95637.1"/>
    <property type="molecule type" value="Genomic_DNA"/>
</dbReference>
<dbReference type="InterPro" id="IPR003664">
    <property type="entry name" value="FA_synthesis"/>
</dbReference>
<dbReference type="GO" id="GO:0008654">
    <property type="term" value="P:phospholipid biosynthetic process"/>
    <property type="evidence" value="ECO:0007669"/>
    <property type="project" value="UniProtKB-KW"/>
</dbReference>
<keyword evidence="6 10" id="KW-0594">Phospholipid biosynthesis</keyword>
<evidence type="ECO:0000256" key="1">
    <source>
        <dbReference type="ARBA" id="ARBA00001232"/>
    </source>
</evidence>
<evidence type="ECO:0000256" key="10">
    <source>
        <dbReference type="HAMAP-Rule" id="MF_00019"/>
    </source>
</evidence>
<dbReference type="SUPFAM" id="SSF53659">
    <property type="entry name" value="Isocitrate/Isopropylmalate dehydrogenase-like"/>
    <property type="match status" value="1"/>
</dbReference>
<dbReference type="InterPro" id="IPR012281">
    <property type="entry name" value="Phospholipid_synth_PlsX-like"/>
</dbReference>
<name>A0A101XQD6_9BACL</name>
<comment type="subunit">
    <text evidence="9 10">Homodimer. Probably interacts with PlsY.</text>
</comment>
<keyword evidence="12" id="KW-1185">Reference proteome</keyword>
<evidence type="ECO:0000313" key="11">
    <source>
        <dbReference type="EMBL" id="KUO95637.1"/>
    </source>
</evidence>
<comment type="pathway">
    <text evidence="10">Lipid metabolism; phospholipid metabolism.</text>
</comment>
<dbReference type="UniPathway" id="UPA00085"/>
<keyword evidence="3 10" id="KW-0444">Lipid biosynthesis</keyword>
<dbReference type="HAMAP" id="MF_00019">
    <property type="entry name" value="PlsX"/>
    <property type="match status" value="1"/>
</dbReference>
<dbReference type="PANTHER" id="PTHR30100">
    <property type="entry name" value="FATTY ACID/PHOSPHOLIPID SYNTHESIS PROTEIN PLSX"/>
    <property type="match status" value="1"/>
</dbReference>
<keyword evidence="4 10" id="KW-0808">Transferase</keyword>
<evidence type="ECO:0000256" key="6">
    <source>
        <dbReference type="ARBA" id="ARBA00023209"/>
    </source>
</evidence>
<dbReference type="AlphaFoldDB" id="A0A101XQD6"/>
<dbReference type="GO" id="GO:0006633">
    <property type="term" value="P:fatty acid biosynthetic process"/>
    <property type="evidence" value="ECO:0007669"/>
    <property type="project" value="UniProtKB-UniRule"/>
</dbReference>
<organism evidence="11 12">
    <name type="scientific">Ferroacidibacillus organovorans</name>
    <dbReference type="NCBI Taxonomy" id="1765683"/>
    <lineage>
        <taxon>Bacteria</taxon>
        <taxon>Bacillati</taxon>
        <taxon>Bacillota</taxon>
        <taxon>Bacilli</taxon>
        <taxon>Bacillales</taxon>
        <taxon>Alicyclobacillaceae</taxon>
        <taxon>Ferroacidibacillus</taxon>
    </lineage>
</organism>
<gene>
    <name evidence="10" type="primary">plsX</name>
    <name evidence="11" type="ORF">ATW55_06970</name>
</gene>
<keyword evidence="2 10" id="KW-0963">Cytoplasm</keyword>
<evidence type="ECO:0000256" key="2">
    <source>
        <dbReference type="ARBA" id="ARBA00022490"/>
    </source>
</evidence>
<keyword evidence="11" id="KW-0012">Acyltransferase</keyword>
<dbReference type="Gene3D" id="3.40.718.10">
    <property type="entry name" value="Isopropylmalate Dehydrogenase"/>
    <property type="match status" value="1"/>
</dbReference>
<evidence type="ECO:0000313" key="12">
    <source>
        <dbReference type="Proteomes" id="UP000053557"/>
    </source>
</evidence>
<protein>
    <recommendedName>
        <fullName evidence="8 10">Phosphate acyltransferase</fullName>
        <ecNumber evidence="8 10">2.3.1.274</ecNumber>
    </recommendedName>
    <alternativeName>
        <fullName evidence="10">Acyl-ACP phosphotransacylase</fullName>
    </alternativeName>
    <alternativeName>
        <fullName evidence="10">Acyl-[acyl-carrier-protein]--phosphate acyltransferase</fullName>
    </alternativeName>
    <alternativeName>
        <fullName evidence="10">Phosphate-acyl-ACP acyltransferase</fullName>
    </alternativeName>
</protein>
<comment type="function">
    <text evidence="10">Catalyzes the reversible formation of acyl-phosphate (acyl-PO(4)) from acyl-[acyl-carrier-protein] (acyl-ACP). This enzyme utilizes acyl-ACP as fatty acyl donor, but not acyl-CoA.</text>
</comment>
<dbReference type="EC" id="2.3.1.274" evidence="8 10"/>
<evidence type="ECO:0000256" key="9">
    <source>
        <dbReference type="ARBA" id="ARBA00046608"/>
    </source>
</evidence>
<comment type="subcellular location">
    <subcellularLocation>
        <location evidence="10">Cytoplasm</location>
    </subcellularLocation>
    <text evidence="10">Associated with the membrane possibly through PlsY.</text>
</comment>
<proteinExistence type="inferred from homology"/>
<comment type="similarity">
    <text evidence="10">Belongs to the PlsX family.</text>
</comment>
<evidence type="ECO:0000256" key="3">
    <source>
        <dbReference type="ARBA" id="ARBA00022516"/>
    </source>
</evidence>
<dbReference type="GO" id="GO:0043811">
    <property type="term" value="F:phosphate:acyl-[acyl carrier protein] acyltransferase activity"/>
    <property type="evidence" value="ECO:0007669"/>
    <property type="project" value="UniProtKB-UniRule"/>
</dbReference>
<dbReference type="PANTHER" id="PTHR30100:SF1">
    <property type="entry name" value="PHOSPHATE ACYLTRANSFERASE"/>
    <property type="match status" value="1"/>
</dbReference>
<evidence type="ECO:0000256" key="8">
    <source>
        <dbReference type="ARBA" id="ARBA00024069"/>
    </source>
</evidence>
<comment type="caution">
    <text evidence="11">The sequence shown here is derived from an EMBL/GenBank/DDBJ whole genome shotgun (WGS) entry which is preliminary data.</text>
</comment>
<dbReference type="NCBIfam" id="TIGR00182">
    <property type="entry name" value="plsX"/>
    <property type="match status" value="1"/>
</dbReference>